<name>A0A0X3Q0Z4_SCHSO</name>
<organism evidence="1">
    <name type="scientific">Schistocephalus solidus</name>
    <name type="common">Tapeworm</name>
    <dbReference type="NCBI Taxonomy" id="70667"/>
    <lineage>
        <taxon>Eukaryota</taxon>
        <taxon>Metazoa</taxon>
        <taxon>Spiralia</taxon>
        <taxon>Lophotrochozoa</taxon>
        <taxon>Platyhelminthes</taxon>
        <taxon>Cestoda</taxon>
        <taxon>Eucestoda</taxon>
        <taxon>Diphyllobothriidea</taxon>
        <taxon>Diphyllobothriidae</taxon>
        <taxon>Schistocephalus</taxon>
    </lineage>
</organism>
<sequence length="118" mass="13588">MISFILSTRRSWLIKFPISLPCITTLLDFETLAVGCRQFSRSHLSSFLPLPRLHTSLVAPEHLIHSFRRLLLPVCSHPHYYYLFFVSFVVRHGPACTRSPHLFESIATWPSPPTQPLC</sequence>
<gene>
    <name evidence="1" type="ORF">TR82686</name>
</gene>
<dbReference type="EMBL" id="GEEE01005591">
    <property type="protein sequence ID" value="JAP57634.1"/>
    <property type="molecule type" value="Transcribed_RNA"/>
</dbReference>
<accession>A0A0X3Q0Z4</accession>
<dbReference type="AlphaFoldDB" id="A0A0X3Q0Z4"/>
<evidence type="ECO:0000313" key="1">
    <source>
        <dbReference type="EMBL" id="JAP57634.1"/>
    </source>
</evidence>
<reference evidence="1" key="1">
    <citation type="submission" date="2016-01" db="EMBL/GenBank/DDBJ databases">
        <title>Reference transcriptome for the parasite Schistocephalus solidus: insights into the molecular evolution of parasitism.</title>
        <authorList>
            <person name="Hebert F.O."/>
            <person name="Grambauer S."/>
            <person name="Barber I."/>
            <person name="Landry C.R."/>
            <person name="Aubin-Horth N."/>
        </authorList>
    </citation>
    <scope>NUCLEOTIDE SEQUENCE</scope>
</reference>
<protein>
    <submittedName>
        <fullName evidence="1">Uncharacterized protein</fullName>
    </submittedName>
</protein>
<proteinExistence type="predicted"/>